<dbReference type="AlphaFoldDB" id="R0JBX8"/>
<organism evidence="1 2">
    <name type="scientific">Anas platyrhynchos</name>
    <name type="common">Mallard</name>
    <name type="synonym">Anas boschas</name>
    <dbReference type="NCBI Taxonomy" id="8839"/>
    <lineage>
        <taxon>Eukaryota</taxon>
        <taxon>Metazoa</taxon>
        <taxon>Chordata</taxon>
        <taxon>Craniata</taxon>
        <taxon>Vertebrata</taxon>
        <taxon>Euteleostomi</taxon>
        <taxon>Archelosauria</taxon>
        <taxon>Archosauria</taxon>
        <taxon>Dinosauria</taxon>
        <taxon>Saurischia</taxon>
        <taxon>Theropoda</taxon>
        <taxon>Coelurosauria</taxon>
        <taxon>Aves</taxon>
        <taxon>Neognathae</taxon>
        <taxon>Galloanserae</taxon>
        <taxon>Anseriformes</taxon>
        <taxon>Anatidae</taxon>
        <taxon>Anatinae</taxon>
        <taxon>Anas</taxon>
    </lineage>
</organism>
<name>R0JBX8_ANAPL</name>
<dbReference type="Proteomes" id="UP000296049">
    <property type="component" value="Unassembled WGS sequence"/>
</dbReference>
<gene>
    <name evidence="1" type="ORF">Anapl_12868</name>
</gene>
<reference evidence="2" key="1">
    <citation type="journal article" date="2013" name="Nat. Genet.">
        <title>The duck genome and transcriptome provide insight into an avian influenza virus reservoir species.</title>
        <authorList>
            <person name="Huang Y."/>
            <person name="Li Y."/>
            <person name="Burt D.W."/>
            <person name="Chen H."/>
            <person name="Zhang Y."/>
            <person name="Qian W."/>
            <person name="Kim H."/>
            <person name="Gan S."/>
            <person name="Zhao Y."/>
            <person name="Li J."/>
            <person name="Yi K."/>
            <person name="Feng H."/>
            <person name="Zhu P."/>
            <person name="Li B."/>
            <person name="Liu Q."/>
            <person name="Fairley S."/>
            <person name="Magor K.E."/>
            <person name="Du Z."/>
            <person name="Hu X."/>
            <person name="Goodman L."/>
            <person name="Tafer H."/>
            <person name="Vignal A."/>
            <person name="Lee T."/>
            <person name="Kim K.W."/>
            <person name="Sheng Z."/>
            <person name="An Y."/>
            <person name="Searle S."/>
            <person name="Herrero J."/>
            <person name="Groenen M.A."/>
            <person name="Crooijmans R.P."/>
            <person name="Faraut T."/>
            <person name="Cai Q."/>
            <person name="Webster R.G."/>
            <person name="Aldridge J.R."/>
            <person name="Warren W.C."/>
            <person name="Bartschat S."/>
            <person name="Kehr S."/>
            <person name="Marz M."/>
            <person name="Stadler P.F."/>
            <person name="Smith J."/>
            <person name="Kraus R.H."/>
            <person name="Zhao Y."/>
            <person name="Ren L."/>
            <person name="Fei J."/>
            <person name="Morisson M."/>
            <person name="Kaiser P."/>
            <person name="Griffin D.K."/>
            <person name="Rao M."/>
            <person name="Pitel F."/>
            <person name="Wang J."/>
            <person name="Li N."/>
        </authorList>
    </citation>
    <scope>NUCLEOTIDE SEQUENCE [LARGE SCALE GENOMIC DNA]</scope>
</reference>
<proteinExistence type="predicted"/>
<protein>
    <submittedName>
        <fullName evidence="1">Uncharacterized protein</fullName>
    </submittedName>
</protein>
<evidence type="ECO:0000313" key="1">
    <source>
        <dbReference type="EMBL" id="EOA94471.1"/>
    </source>
</evidence>
<keyword evidence="2" id="KW-1185">Reference proteome</keyword>
<sequence>MPDFSALSSLQSLMETVLNNTIIWMKNFAEGEESATNFSLALSDLHNELQKNFQALQRSWMKEKTDIFWHIVKIISLELDSMLSHISQVEEEEVLETLSRFIFSAT</sequence>
<feature type="non-terminal residue" evidence="1">
    <location>
        <position position="106"/>
    </location>
</feature>
<evidence type="ECO:0000313" key="2">
    <source>
        <dbReference type="Proteomes" id="UP000296049"/>
    </source>
</evidence>
<dbReference type="HOGENOM" id="CLU_2339002_0_0_1"/>
<dbReference type="EMBL" id="KB744749">
    <property type="protein sequence ID" value="EOA94471.1"/>
    <property type="molecule type" value="Genomic_DNA"/>
</dbReference>
<accession>R0JBX8</accession>